<sequence length="200" mass="21829">MIARDPAVSLEDHFAQGKYPVLFNDDERFPEGESMEDLAARARQAIEEIVLPYVRTAAREGKKGLHVAVVSHGLCISQLVAQLLKKSADPVPKGNLYKGLNNTAWARATVDVKGATEGEPMEVADNDLPPLVVRVTDFNRHSHTDNVKRQKGLGSAAYDPNQKDIRAFFGGQTVTPTEEPYSESNAHDGVVEDAIPKARA</sequence>
<evidence type="ECO:0000313" key="1">
    <source>
        <dbReference type="EMBL" id="KAI0061422.1"/>
    </source>
</evidence>
<accession>A0ACB8SZ97</accession>
<dbReference type="EMBL" id="MU277212">
    <property type="protein sequence ID" value="KAI0061422.1"/>
    <property type="molecule type" value="Genomic_DNA"/>
</dbReference>
<dbReference type="Proteomes" id="UP000814140">
    <property type="component" value="Unassembled WGS sequence"/>
</dbReference>
<name>A0ACB8SZ97_9AGAM</name>
<reference evidence="1" key="2">
    <citation type="journal article" date="2022" name="New Phytol.">
        <title>Evolutionary transition to the ectomycorrhizal habit in the genomes of a hyperdiverse lineage of mushroom-forming fungi.</title>
        <authorList>
            <person name="Looney B."/>
            <person name="Miyauchi S."/>
            <person name="Morin E."/>
            <person name="Drula E."/>
            <person name="Courty P.E."/>
            <person name="Kohler A."/>
            <person name="Kuo A."/>
            <person name="LaButti K."/>
            <person name="Pangilinan J."/>
            <person name="Lipzen A."/>
            <person name="Riley R."/>
            <person name="Andreopoulos W."/>
            <person name="He G."/>
            <person name="Johnson J."/>
            <person name="Nolan M."/>
            <person name="Tritt A."/>
            <person name="Barry K.W."/>
            <person name="Grigoriev I.V."/>
            <person name="Nagy L.G."/>
            <person name="Hibbett D."/>
            <person name="Henrissat B."/>
            <person name="Matheny P.B."/>
            <person name="Labbe J."/>
            <person name="Martin F.M."/>
        </authorList>
    </citation>
    <scope>NUCLEOTIDE SEQUENCE</scope>
    <source>
        <strain evidence="1">HHB10654</strain>
    </source>
</reference>
<reference evidence="1" key="1">
    <citation type="submission" date="2021-03" db="EMBL/GenBank/DDBJ databases">
        <authorList>
            <consortium name="DOE Joint Genome Institute"/>
            <person name="Ahrendt S."/>
            <person name="Looney B.P."/>
            <person name="Miyauchi S."/>
            <person name="Morin E."/>
            <person name="Drula E."/>
            <person name="Courty P.E."/>
            <person name="Chicoki N."/>
            <person name="Fauchery L."/>
            <person name="Kohler A."/>
            <person name="Kuo A."/>
            <person name="Labutti K."/>
            <person name="Pangilinan J."/>
            <person name="Lipzen A."/>
            <person name="Riley R."/>
            <person name="Andreopoulos W."/>
            <person name="He G."/>
            <person name="Johnson J."/>
            <person name="Barry K.W."/>
            <person name="Grigoriev I.V."/>
            <person name="Nagy L."/>
            <person name="Hibbett D."/>
            <person name="Henrissat B."/>
            <person name="Matheny P.B."/>
            <person name="Labbe J."/>
            <person name="Martin F."/>
        </authorList>
    </citation>
    <scope>NUCLEOTIDE SEQUENCE</scope>
    <source>
        <strain evidence="1">HHB10654</strain>
    </source>
</reference>
<gene>
    <name evidence="1" type="ORF">BV25DRAFT_1826555</name>
</gene>
<organism evidence="1 2">
    <name type="scientific">Artomyces pyxidatus</name>
    <dbReference type="NCBI Taxonomy" id="48021"/>
    <lineage>
        <taxon>Eukaryota</taxon>
        <taxon>Fungi</taxon>
        <taxon>Dikarya</taxon>
        <taxon>Basidiomycota</taxon>
        <taxon>Agaricomycotina</taxon>
        <taxon>Agaricomycetes</taxon>
        <taxon>Russulales</taxon>
        <taxon>Auriscalpiaceae</taxon>
        <taxon>Artomyces</taxon>
    </lineage>
</organism>
<evidence type="ECO:0000313" key="2">
    <source>
        <dbReference type="Proteomes" id="UP000814140"/>
    </source>
</evidence>
<keyword evidence="2" id="KW-1185">Reference proteome</keyword>
<comment type="caution">
    <text evidence="1">The sequence shown here is derived from an EMBL/GenBank/DDBJ whole genome shotgun (WGS) entry which is preliminary data.</text>
</comment>
<proteinExistence type="predicted"/>
<protein>
    <submittedName>
        <fullName evidence="1">Uncharacterized protein</fullName>
    </submittedName>
</protein>